<dbReference type="EMBL" id="DYUZ01000022">
    <property type="protein sequence ID" value="HJG37219.1"/>
    <property type="molecule type" value="Genomic_DNA"/>
</dbReference>
<sequence length="240" mass="26399">MSNSSLFSRSISRKGLFSLGFLVLLSGCSSTSPDSDMGEGNSLETTSEASQAPAISDIFTASDRRVWYAVFDGIGKSSEIYMMYVVENGTVTLYKVNGYGIGLTLGDLQGYDDQAAINTIEQNVDRSFEEYGNLYDSYEDCRAAQITDDQTPEFILNTDETGNNIQSETVILQPDTDSYTTVLNIANGSSFVSGEVYDDVYRGFEMIPESGSRMKYIVTRDESFTAFSLDDFDSPNVVIN</sequence>
<evidence type="ECO:0000313" key="1">
    <source>
        <dbReference type="EMBL" id="HJG37219.1"/>
    </source>
</evidence>
<accession>A0A921LTC5</accession>
<reference evidence="1" key="2">
    <citation type="submission" date="2021-09" db="EMBL/GenBank/DDBJ databases">
        <authorList>
            <person name="Gilroy R."/>
        </authorList>
    </citation>
    <scope>NUCLEOTIDE SEQUENCE</scope>
    <source>
        <strain evidence="1">ChiHjej13B12-9602</strain>
    </source>
</reference>
<reference evidence="1" key="1">
    <citation type="journal article" date="2021" name="PeerJ">
        <title>Extensive microbial diversity within the chicken gut microbiome revealed by metagenomics and culture.</title>
        <authorList>
            <person name="Gilroy R."/>
            <person name="Ravi A."/>
            <person name="Getino M."/>
            <person name="Pursley I."/>
            <person name="Horton D.L."/>
            <person name="Alikhan N.F."/>
            <person name="Baker D."/>
            <person name="Gharbi K."/>
            <person name="Hall N."/>
            <person name="Watson M."/>
            <person name="Adriaenssens E.M."/>
            <person name="Foster-Nyarko E."/>
            <person name="Jarju S."/>
            <person name="Secka A."/>
            <person name="Antonio M."/>
            <person name="Oren A."/>
            <person name="Chaudhuri R.R."/>
            <person name="La Ragione R."/>
            <person name="Hildebrand F."/>
            <person name="Pallen M.J."/>
        </authorList>
    </citation>
    <scope>NUCLEOTIDE SEQUENCE</scope>
    <source>
        <strain evidence="1">ChiHjej13B12-9602</strain>
    </source>
</reference>
<evidence type="ECO:0000313" key="2">
    <source>
        <dbReference type="Proteomes" id="UP000753256"/>
    </source>
</evidence>
<organism evidence="1 2">
    <name type="scientific">Enorma phocaeensis</name>
    <dbReference type="NCBI Taxonomy" id="1871019"/>
    <lineage>
        <taxon>Bacteria</taxon>
        <taxon>Bacillati</taxon>
        <taxon>Actinomycetota</taxon>
        <taxon>Coriobacteriia</taxon>
        <taxon>Coriobacteriales</taxon>
        <taxon>Coriobacteriaceae</taxon>
        <taxon>Enorma</taxon>
    </lineage>
</organism>
<protein>
    <submittedName>
        <fullName evidence="1">Uncharacterized protein</fullName>
    </submittedName>
</protein>
<name>A0A921LTC5_9ACTN</name>
<proteinExistence type="predicted"/>
<dbReference type="AlphaFoldDB" id="A0A921LTC5"/>
<dbReference type="Proteomes" id="UP000753256">
    <property type="component" value="Unassembled WGS sequence"/>
</dbReference>
<gene>
    <name evidence="1" type="ORF">K8V70_05080</name>
</gene>
<comment type="caution">
    <text evidence="1">The sequence shown here is derived from an EMBL/GenBank/DDBJ whole genome shotgun (WGS) entry which is preliminary data.</text>
</comment>
<dbReference type="RefSeq" id="WP_273189854.1">
    <property type="nucleotide sequence ID" value="NZ_DYUZ01000022.1"/>
</dbReference>